<dbReference type="Proteomes" id="UP000001302">
    <property type="component" value="Chromosome"/>
</dbReference>
<comment type="similarity">
    <text evidence="1 3">Belongs to the short-chain dehydrogenases/reductases (SDR) family.</text>
</comment>
<dbReference type="PANTHER" id="PTHR43180">
    <property type="entry name" value="3-OXOACYL-(ACYL-CARRIER-PROTEIN) REDUCTASE (AFU_ORTHOLOGUE AFUA_6G11210)"/>
    <property type="match status" value="1"/>
</dbReference>
<dbReference type="InterPro" id="IPR036291">
    <property type="entry name" value="NAD(P)-bd_dom_sf"/>
</dbReference>
<name>E0TCU3_PARBH</name>
<accession>E0TCU3</accession>
<dbReference type="HOGENOM" id="CLU_010194_2_1_5"/>
<organism evidence="5 6">
    <name type="scientific">Parvularcula bermudensis (strain ATCC BAA-594 / HTCC2503 / KCTC 12087)</name>
    <dbReference type="NCBI Taxonomy" id="314260"/>
    <lineage>
        <taxon>Bacteria</taxon>
        <taxon>Pseudomonadati</taxon>
        <taxon>Pseudomonadota</taxon>
        <taxon>Alphaproteobacteria</taxon>
        <taxon>Parvularculales</taxon>
        <taxon>Parvularculaceae</taxon>
        <taxon>Parvularcula</taxon>
    </lineage>
</organism>
<dbReference type="PROSITE" id="PS00061">
    <property type="entry name" value="ADH_SHORT"/>
    <property type="match status" value="1"/>
</dbReference>
<dbReference type="CDD" id="cd05233">
    <property type="entry name" value="SDR_c"/>
    <property type="match status" value="1"/>
</dbReference>
<dbReference type="InterPro" id="IPR002347">
    <property type="entry name" value="SDR_fam"/>
</dbReference>
<gene>
    <name evidence="5" type="ordered locus">PB2503_09144</name>
</gene>
<reference evidence="6" key="1">
    <citation type="submission" date="2010-08" db="EMBL/GenBank/DDBJ databases">
        <title>Genome sequence of Parvularcula bermudensis HTCC2503.</title>
        <authorList>
            <person name="Kang D.-M."/>
            <person name="Oh H.-M."/>
            <person name="Cho J.-C."/>
        </authorList>
    </citation>
    <scope>NUCLEOTIDE SEQUENCE [LARGE SCALE GENOMIC DNA]</scope>
    <source>
        <strain evidence="6">ATCC BAA-594 / HTCC2503 / KCTC 12087</strain>
    </source>
</reference>
<evidence type="ECO:0000313" key="5">
    <source>
        <dbReference type="EMBL" id="ADM09882.1"/>
    </source>
</evidence>
<dbReference type="SMART" id="SM00822">
    <property type="entry name" value="PKS_KR"/>
    <property type="match status" value="1"/>
</dbReference>
<sequence>MAKYDLNNKVVLITGATGGIGAATARELANKGANLVLVDLDEEKLKALAAEFQQGQALVAPGDVTDAARMKEIVDEAVATYGKLDVALANAGIAGNPPSTSLTASREEVEKVMEVNIMGVWRTVHPCLEEIVKNNGYVMITASVYSFFNGVANLPYATSKAAVEMMSRSLRAELAGSGAKAGALYPGWVKTPIIEQAFGGNEIATNMIKGALPAFMRTPIPAERLAKAAVKGMEKRATRTIEPKFWAMFSAFRGLFQNGTDLLLDVHKKNHGQLRKLDDWNRERLAKQNS</sequence>
<keyword evidence="2" id="KW-0560">Oxidoreductase</keyword>
<evidence type="ECO:0000259" key="4">
    <source>
        <dbReference type="SMART" id="SM00822"/>
    </source>
</evidence>
<dbReference type="InterPro" id="IPR057326">
    <property type="entry name" value="KR_dom"/>
</dbReference>
<dbReference type="eggNOG" id="COG0300">
    <property type="taxonomic scope" value="Bacteria"/>
</dbReference>
<feature type="domain" description="Ketoreductase" evidence="4">
    <location>
        <begin position="9"/>
        <end position="185"/>
    </location>
</feature>
<reference evidence="5 6" key="2">
    <citation type="journal article" date="2011" name="J. Bacteriol.">
        <title>Complete genome sequence of strain HTCC2503T of Parvularcula bermudensis, the type species of the order "Parvularculales" in the class Alphaproteobacteria.</title>
        <authorList>
            <person name="Oh H.M."/>
            <person name="Kang I."/>
            <person name="Vergin K.L."/>
            <person name="Kang D."/>
            <person name="Rhee K.H."/>
            <person name="Giovannoni S.J."/>
            <person name="Cho J.C."/>
        </authorList>
    </citation>
    <scope>NUCLEOTIDE SEQUENCE [LARGE SCALE GENOMIC DNA]</scope>
    <source>
        <strain evidence="6">ATCC BAA-594 / HTCC2503 / KCTC 12087</strain>
    </source>
</reference>
<dbReference type="PRINTS" id="PR00081">
    <property type="entry name" value="GDHRDH"/>
</dbReference>
<dbReference type="PANTHER" id="PTHR43180:SF66">
    <property type="entry name" value="SHORT-CHAIN DEHYDROGENASE_REDUCTASE FAMILY PROTEIN"/>
    <property type="match status" value="1"/>
</dbReference>
<evidence type="ECO:0000256" key="2">
    <source>
        <dbReference type="ARBA" id="ARBA00023002"/>
    </source>
</evidence>
<dbReference type="EMBL" id="CP002156">
    <property type="protein sequence ID" value="ADM09882.1"/>
    <property type="molecule type" value="Genomic_DNA"/>
</dbReference>
<proteinExistence type="inferred from homology"/>
<dbReference type="Pfam" id="PF00106">
    <property type="entry name" value="adh_short"/>
    <property type="match status" value="1"/>
</dbReference>
<dbReference type="OrthoDB" id="335726at2"/>
<dbReference type="InterPro" id="IPR020904">
    <property type="entry name" value="Sc_DH/Rdtase_CS"/>
</dbReference>
<dbReference type="AlphaFoldDB" id="E0TCU3"/>
<dbReference type="KEGG" id="pbr:PB2503_09144"/>
<evidence type="ECO:0000256" key="3">
    <source>
        <dbReference type="RuleBase" id="RU000363"/>
    </source>
</evidence>
<evidence type="ECO:0000256" key="1">
    <source>
        <dbReference type="ARBA" id="ARBA00006484"/>
    </source>
</evidence>
<evidence type="ECO:0000313" key="6">
    <source>
        <dbReference type="Proteomes" id="UP000001302"/>
    </source>
</evidence>
<dbReference type="STRING" id="314260.PB2503_09144"/>
<dbReference type="RefSeq" id="WP_013300856.1">
    <property type="nucleotide sequence ID" value="NC_014414.1"/>
</dbReference>
<keyword evidence="6" id="KW-1185">Reference proteome</keyword>
<dbReference type="PRINTS" id="PR00080">
    <property type="entry name" value="SDRFAMILY"/>
</dbReference>
<protein>
    <submittedName>
        <fullName evidence="5">Putative short chain dehydrogenase</fullName>
    </submittedName>
</protein>
<dbReference type="SUPFAM" id="SSF51735">
    <property type="entry name" value="NAD(P)-binding Rossmann-fold domains"/>
    <property type="match status" value="1"/>
</dbReference>
<dbReference type="GO" id="GO:0016491">
    <property type="term" value="F:oxidoreductase activity"/>
    <property type="evidence" value="ECO:0007669"/>
    <property type="project" value="UniProtKB-KW"/>
</dbReference>
<dbReference type="Gene3D" id="3.40.50.720">
    <property type="entry name" value="NAD(P)-binding Rossmann-like Domain"/>
    <property type="match status" value="1"/>
</dbReference>